<dbReference type="InterPro" id="IPR008271">
    <property type="entry name" value="Ser/Thr_kinase_AS"/>
</dbReference>
<protein>
    <recommendedName>
        <fullName evidence="6">Protein kinase domain-containing protein</fullName>
    </recommendedName>
</protein>
<evidence type="ECO:0000256" key="5">
    <source>
        <dbReference type="RuleBase" id="RU000304"/>
    </source>
</evidence>
<dbReference type="EnsemblProtists" id="EOD10883">
    <property type="protein sequence ID" value="EOD10883"/>
    <property type="gene ID" value="EMIHUDRAFT_54259"/>
</dbReference>
<dbReference type="KEGG" id="ehx:EMIHUDRAFT_54259"/>
<dbReference type="InterPro" id="IPR000719">
    <property type="entry name" value="Prot_kinase_dom"/>
</dbReference>
<dbReference type="PIRSF" id="PIRSF000654">
    <property type="entry name" value="Integrin-linked_kinase"/>
    <property type="match status" value="1"/>
</dbReference>
<organism evidence="7 8">
    <name type="scientific">Emiliania huxleyi (strain CCMP1516)</name>
    <dbReference type="NCBI Taxonomy" id="280463"/>
    <lineage>
        <taxon>Eukaryota</taxon>
        <taxon>Haptista</taxon>
        <taxon>Haptophyta</taxon>
        <taxon>Prymnesiophyceae</taxon>
        <taxon>Isochrysidales</taxon>
        <taxon>Noelaerhabdaceae</taxon>
        <taxon>Emiliania</taxon>
    </lineage>
</organism>
<accession>A0A0D3IHZ8</accession>
<dbReference type="Gene3D" id="3.30.200.20">
    <property type="entry name" value="Phosphorylase Kinase, domain 1"/>
    <property type="match status" value="1"/>
</dbReference>
<comment type="similarity">
    <text evidence="5">Belongs to the protein kinase superfamily.</text>
</comment>
<dbReference type="InterPro" id="IPR001245">
    <property type="entry name" value="Ser-Thr/Tyr_kinase_cat_dom"/>
</dbReference>
<dbReference type="InterPro" id="IPR011009">
    <property type="entry name" value="Kinase-like_dom_sf"/>
</dbReference>
<keyword evidence="1 5" id="KW-0808">Transferase</keyword>
<dbReference type="Proteomes" id="UP000013827">
    <property type="component" value="Unassembled WGS sequence"/>
</dbReference>
<feature type="domain" description="Protein kinase" evidence="6">
    <location>
        <begin position="1"/>
        <end position="270"/>
    </location>
</feature>
<dbReference type="PANTHER" id="PTHR44329">
    <property type="entry name" value="SERINE/THREONINE-PROTEIN KINASE TNNI3K-RELATED"/>
    <property type="match status" value="1"/>
</dbReference>
<dbReference type="PROSITE" id="PS00107">
    <property type="entry name" value="PROTEIN_KINASE_ATP"/>
    <property type="match status" value="1"/>
</dbReference>
<dbReference type="PANTHER" id="PTHR44329:SF289">
    <property type="entry name" value="SERINE_THREONINE-PROTEIN KINASE VIK"/>
    <property type="match status" value="1"/>
</dbReference>
<dbReference type="PaxDb" id="2903-EOD10883"/>
<dbReference type="Pfam" id="PF07714">
    <property type="entry name" value="PK_Tyr_Ser-Thr"/>
    <property type="match status" value="1"/>
</dbReference>
<dbReference type="GO" id="GO:0005524">
    <property type="term" value="F:ATP binding"/>
    <property type="evidence" value="ECO:0007669"/>
    <property type="project" value="UniProtKB-UniRule"/>
</dbReference>
<keyword evidence="3 4" id="KW-0067">ATP-binding</keyword>
<sequence length="270" mass="28621">QIGRGTFGVVRRARWQGADIAVKVVAADTSAAERKRAAGMLLKEAETLGRVRHPNVVHLLGVCTDYGSPMMLLPLATGTLVDELDAASASGVPMAVGRKLQLARDICAGMAALHSRGILHLDLKPANVLISRAEEALVADFGLSLQLRTTLTGASLAASALATAAGARGTMAYKAPELSRPKRKGGANYAKPCDVYSFAMLLWELFAGHPPWAGKPEMEIQAAHMDSFYGEEPLRPDLPSAPAKALELMVVSWSQDPAARPTFEALASEL</sequence>
<keyword evidence="2 4" id="KW-0547">Nucleotide-binding</keyword>
<evidence type="ECO:0000256" key="3">
    <source>
        <dbReference type="ARBA" id="ARBA00022840"/>
    </source>
</evidence>
<evidence type="ECO:0000313" key="7">
    <source>
        <dbReference type="EnsemblProtists" id="EOD10883"/>
    </source>
</evidence>
<dbReference type="STRING" id="2903.R1BLU4"/>
<dbReference type="InterPro" id="IPR017441">
    <property type="entry name" value="Protein_kinase_ATP_BS"/>
</dbReference>
<dbReference type="OMA" id="MASKFIC"/>
<evidence type="ECO:0000256" key="2">
    <source>
        <dbReference type="ARBA" id="ARBA00022741"/>
    </source>
</evidence>
<evidence type="ECO:0000259" key="6">
    <source>
        <dbReference type="PROSITE" id="PS50011"/>
    </source>
</evidence>
<dbReference type="GeneID" id="17257004"/>
<dbReference type="InterPro" id="IPR051681">
    <property type="entry name" value="Ser/Thr_Kinases-Pseudokinases"/>
</dbReference>
<dbReference type="GO" id="GO:0004674">
    <property type="term" value="F:protein serine/threonine kinase activity"/>
    <property type="evidence" value="ECO:0007669"/>
    <property type="project" value="UniProtKB-KW"/>
</dbReference>
<proteinExistence type="inferred from homology"/>
<feature type="binding site" evidence="4">
    <location>
        <position position="23"/>
    </location>
    <ligand>
        <name>ATP</name>
        <dbReference type="ChEBI" id="CHEBI:30616"/>
    </ligand>
</feature>
<keyword evidence="1 5" id="KW-0418">Kinase</keyword>
<evidence type="ECO:0000313" key="8">
    <source>
        <dbReference type="Proteomes" id="UP000013827"/>
    </source>
</evidence>
<keyword evidence="1 5" id="KW-0723">Serine/threonine-protein kinase</keyword>
<dbReference type="RefSeq" id="XP_005763312.1">
    <property type="nucleotide sequence ID" value="XM_005763255.1"/>
</dbReference>
<evidence type="ECO:0000256" key="4">
    <source>
        <dbReference type="PROSITE-ProRule" id="PRU10141"/>
    </source>
</evidence>
<reference evidence="7" key="2">
    <citation type="submission" date="2024-10" db="UniProtKB">
        <authorList>
            <consortium name="EnsemblProtists"/>
        </authorList>
    </citation>
    <scope>IDENTIFICATION</scope>
</reference>
<dbReference type="SMART" id="SM00220">
    <property type="entry name" value="S_TKc"/>
    <property type="match status" value="1"/>
</dbReference>
<dbReference type="PROSITE" id="PS00108">
    <property type="entry name" value="PROTEIN_KINASE_ST"/>
    <property type="match status" value="1"/>
</dbReference>
<evidence type="ECO:0000256" key="1">
    <source>
        <dbReference type="ARBA" id="ARBA00022527"/>
    </source>
</evidence>
<dbReference type="Gene3D" id="1.10.510.10">
    <property type="entry name" value="Transferase(Phosphotransferase) domain 1"/>
    <property type="match status" value="1"/>
</dbReference>
<dbReference type="eggNOG" id="KOG0192">
    <property type="taxonomic scope" value="Eukaryota"/>
</dbReference>
<dbReference type="AlphaFoldDB" id="A0A0D3IHZ8"/>
<dbReference type="PROSITE" id="PS50011">
    <property type="entry name" value="PROTEIN_KINASE_DOM"/>
    <property type="match status" value="1"/>
</dbReference>
<dbReference type="HOGENOM" id="CLU_000288_7_35_1"/>
<name>A0A0D3IHZ8_EMIH1</name>
<keyword evidence="8" id="KW-1185">Reference proteome</keyword>
<reference evidence="8" key="1">
    <citation type="journal article" date="2013" name="Nature">
        <title>Pan genome of the phytoplankton Emiliania underpins its global distribution.</title>
        <authorList>
            <person name="Read B.A."/>
            <person name="Kegel J."/>
            <person name="Klute M.J."/>
            <person name="Kuo A."/>
            <person name="Lefebvre S.C."/>
            <person name="Maumus F."/>
            <person name="Mayer C."/>
            <person name="Miller J."/>
            <person name="Monier A."/>
            <person name="Salamov A."/>
            <person name="Young J."/>
            <person name="Aguilar M."/>
            <person name="Claverie J.M."/>
            <person name="Frickenhaus S."/>
            <person name="Gonzalez K."/>
            <person name="Herman E.K."/>
            <person name="Lin Y.C."/>
            <person name="Napier J."/>
            <person name="Ogata H."/>
            <person name="Sarno A.F."/>
            <person name="Shmutz J."/>
            <person name="Schroeder D."/>
            <person name="de Vargas C."/>
            <person name="Verret F."/>
            <person name="von Dassow P."/>
            <person name="Valentin K."/>
            <person name="Van de Peer Y."/>
            <person name="Wheeler G."/>
            <person name="Dacks J.B."/>
            <person name="Delwiche C.F."/>
            <person name="Dyhrman S.T."/>
            <person name="Glockner G."/>
            <person name="John U."/>
            <person name="Richards T."/>
            <person name="Worden A.Z."/>
            <person name="Zhang X."/>
            <person name="Grigoriev I.V."/>
            <person name="Allen A.E."/>
            <person name="Bidle K."/>
            <person name="Borodovsky M."/>
            <person name="Bowler C."/>
            <person name="Brownlee C."/>
            <person name="Cock J.M."/>
            <person name="Elias M."/>
            <person name="Gladyshev V.N."/>
            <person name="Groth M."/>
            <person name="Guda C."/>
            <person name="Hadaegh A."/>
            <person name="Iglesias-Rodriguez M.D."/>
            <person name="Jenkins J."/>
            <person name="Jones B.M."/>
            <person name="Lawson T."/>
            <person name="Leese F."/>
            <person name="Lindquist E."/>
            <person name="Lobanov A."/>
            <person name="Lomsadze A."/>
            <person name="Malik S.B."/>
            <person name="Marsh M.E."/>
            <person name="Mackinder L."/>
            <person name="Mock T."/>
            <person name="Mueller-Roeber B."/>
            <person name="Pagarete A."/>
            <person name="Parker M."/>
            <person name="Probert I."/>
            <person name="Quesneville H."/>
            <person name="Raines C."/>
            <person name="Rensing S.A."/>
            <person name="Riano-Pachon D.M."/>
            <person name="Richier S."/>
            <person name="Rokitta S."/>
            <person name="Shiraiwa Y."/>
            <person name="Soanes D.M."/>
            <person name="van der Giezen M."/>
            <person name="Wahlund T.M."/>
            <person name="Williams B."/>
            <person name="Wilson W."/>
            <person name="Wolfe G."/>
            <person name="Wurch L.L."/>
        </authorList>
    </citation>
    <scope>NUCLEOTIDE SEQUENCE</scope>
</reference>
<dbReference type="SUPFAM" id="SSF56112">
    <property type="entry name" value="Protein kinase-like (PK-like)"/>
    <property type="match status" value="1"/>
</dbReference>